<dbReference type="EMBL" id="ADAS02000007">
    <property type="protein sequence ID" value="OAV98384.1"/>
    <property type="molecule type" value="Genomic_DNA"/>
</dbReference>
<dbReference type="Proteomes" id="UP000005240">
    <property type="component" value="Unassembled WGS sequence"/>
</dbReference>
<proteinExistence type="inferred from homology"/>
<gene>
    <name evidence="8" type="ORF">PTTG_09075</name>
</gene>
<evidence type="ECO:0000256" key="2">
    <source>
        <dbReference type="ARBA" id="ARBA00022763"/>
    </source>
</evidence>
<dbReference type="STRING" id="630390.A0A0C4F7E4"/>
<dbReference type="GO" id="GO:0005634">
    <property type="term" value="C:nucleus"/>
    <property type="evidence" value="ECO:0007669"/>
    <property type="project" value="TreeGrafter"/>
</dbReference>
<dbReference type="Gene3D" id="3.40.470.10">
    <property type="entry name" value="Uracil-DNA glycosylase-like domain"/>
    <property type="match status" value="2"/>
</dbReference>
<dbReference type="PROSITE" id="PS00130">
    <property type="entry name" value="U_DNA_GLYCOSYLASE"/>
    <property type="match status" value="1"/>
</dbReference>
<dbReference type="VEuPathDB" id="FungiDB:PTTG_09075"/>
<dbReference type="PANTHER" id="PTHR11264">
    <property type="entry name" value="URACIL-DNA GLYCOSYLASE"/>
    <property type="match status" value="1"/>
</dbReference>
<dbReference type="OMA" id="REMVETW"/>
<reference evidence="8" key="1">
    <citation type="submission" date="2009-11" db="EMBL/GenBank/DDBJ databases">
        <authorList>
            <consortium name="The Broad Institute Genome Sequencing Platform"/>
            <person name="Ward D."/>
            <person name="Feldgarden M."/>
            <person name="Earl A."/>
            <person name="Young S.K."/>
            <person name="Zeng Q."/>
            <person name="Koehrsen M."/>
            <person name="Alvarado L."/>
            <person name="Berlin A."/>
            <person name="Bochicchio J."/>
            <person name="Borenstein D."/>
            <person name="Chapman S.B."/>
            <person name="Chen Z."/>
            <person name="Engels R."/>
            <person name="Freedman E."/>
            <person name="Gellesch M."/>
            <person name="Goldberg J."/>
            <person name="Griggs A."/>
            <person name="Gujja S."/>
            <person name="Heilman E."/>
            <person name="Heiman D."/>
            <person name="Hepburn T."/>
            <person name="Howarth C."/>
            <person name="Jen D."/>
            <person name="Larson L."/>
            <person name="Lewis B."/>
            <person name="Mehta T."/>
            <person name="Park D."/>
            <person name="Pearson M."/>
            <person name="Roberts A."/>
            <person name="Saif S."/>
            <person name="Shea T."/>
            <person name="Shenoy N."/>
            <person name="Sisk P."/>
            <person name="Stolte C."/>
            <person name="Sykes S."/>
            <person name="Thomson T."/>
            <person name="Walk T."/>
            <person name="White J."/>
            <person name="Yandava C."/>
            <person name="Izard J."/>
            <person name="Baranova O.V."/>
            <person name="Blanton J.M."/>
            <person name="Tanner A.C."/>
            <person name="Dewhirst F.E."/>
            <person name="Haas B."/>
            <person name="Nusbaum C."/>
            <person name="Birren B."/>
        </authorList>
    </citation>
    <scope>NUCLEOTIDE SEQUENCE [LARGE SCALE GENOMIC DNA]</scope>
    <source>
        <strain evidence="8">1-1 BBBD Race 1</strain>
    </source>
</reference>
<dbReference type="InterPro" id="IPR002043">
    <property type="entry name" value="UDG_fam1"/>
</dbReference>
<keyword evidence="10" id="KW-1185">Reference proteome</keyword>
<feature type="active site" description="Proton acceptor" evidence="5">
    <location>
        <position position="172"/>
    </location>
</feature>
<dbReference type="GO" id="GO:0004844">
    <property type="term" value="F:uracil DNA N-glycosylase activity"/>
    <property type="evidence" value="ECO:0007669"/>
    <property type="project" value="InterPro"/>
</dbReference>
<dbReference type="Pfam" id="PF03167">
    <property type="entry name" value="UDG"/>
    <property type="match status" value="1"/>
</dbReference>
<dbReference type="NCBIfam" id="TIGR00628">
    <property type="entry name" value="ung"/>
    <property type="match status" value="1"/>
</dbReference>
<name>A0A0C4F7E4_PUCT1</name>
<evidence type="ECO:0000256" key="1">
    <source>
        <dbReference type="ARBA" id="ARBA00008184"/>
    </source>
</evidence>
<evidence type="ECO:0000256" key="6">
    <source>
        <dbReference type="SAM" id="MobiDB-lite"/>
    </source>
</evidence>
<accession>A0A0C4F7E4</accession>
<evidence type="ECO:0000313" key="10">
    <source>
        <dbReference type="Proteomes" id="UP000005240"/>
    </source>
</evidence>
<reference evidence="8" key="2">
    <citation type="submission" date="2016-05" db="EMBL/GenBank/DDBJ databases">
        <title>Comparative analysis highlights variable genome content of wheat rusts and divergence of the mating loci.</title>
        <authorList>
            <person name="Cuomo C.A."/>
            <person name="Bakkeren G."/>
            <person name="Szabo L."/>
            <person name="Khalil H."/>
            <person name="Joly D."/>
            <person name="Goldberg J."/>
            <person name="Young S."/>
            <person name="Zeng Q."/>
            <person name="Fellers J."/>
        </authorList>
    </citation>
    <scope>NUCLEOTIDE SEQUENCE [LARGE SCALE GENOMIC DNA]</scope>
    <source>
        <strain evidence="8">1-1 BBBD Race 1</strain>
    </source>
</reference>
<organism evidence="8">
    <name type="scientific">Puccinia triticina (isolate 1-1 / race 1 (BBBD))</name>
    <name type="common">Brown leaf rust fungus</name>
    <dbReference type="NCBI Taxonomy" id="630390"/>
    <lineage>
        <taxon>Eukaryota</taxon>
        <taxon>Fungi</taxon>
        <taxon>Dikarya</taxon>
        <taxon>Basidiomycota</taxon>
        <taxon>Pucciniomycotina</taxon>
        <taxon>Pucciniomycetes</taxon>
        <taxon>Pucciniales</taxon>
        <taxon>Pucciniaceae</taxon>
        <taxon>Puccinia</taxon>
    </lineage>
</organism>
<keyword evidence="4" id="KW-0234">DNA repair</keyword>
<sequence>MAPSAIPKPDKRQRSIAQMFGAKDPSFGVTSKTSSPSVSSTTTSSARVTAPAPKSKGKTSNVRTLVTTGRLARVSYQKLQPVDSESYRDSLSAEFKELLALEIDPEHGLGSSYLHVLRAQLTQQYFLDLKRFLIAEGLNQPRNNIYPPAKNIYHWSRATPLDQIRVVIIGQDPYHGPGQAHGLSFSVPKGIPIPGSLRNIYQELKSEYPEFKAPGHGTLRSWAESGVLLLNTSLTVKKSSAGSHSNKGWEQFTDAVVDAIDLYGGLGLLKDIKPTEADQTIEPVSKRIKLDHPTSSEASPPETKGSQSTTSLLDPNPPTPVSVSTLKASTSDADHTASVPDSDKAPHSDKITAENPDHQPSSDKKLEESQPASPDINLAESTTTPKLSQVAGRDDDAPSSILAEDPRNQDLPGFGKGVVFLCWGKWAADRVARLSESKHLILKSAHPSPLSAHRGFLGNNHFKLANEWLEKKYGKSAKINCKITKLYALNSSLRSRQDRPQIASACVFSQSEDVNIPVQREMVETWKKWPNEYWGWDISSLTVLSCWLSPLIRTNSSWLVVLGDLLPPITGCKRPEVELTKQISFRNNLALTNLIFGA</sequence>
<reference evidence="9" key="4">
    <citation type="submission" date="2025-05" db="UniProtKB">
        <authorList>
            <consortium name="EnsemblFungi"/>
        </authorList>
    </citation>
    <scope>IDENTIFICATION</scope>
    <source>
        <strain evidence="9">isolate 1-1 / race 1 (BBBD)</strain>
    </source>
</reference>
<dbReference type="InterPro" id="IPR036895">
    <property type="entry name" value="Uracil-DNA_glycosylase-like_sf"/>
</dbReference>
<evidence type="ECO:0000313" key="8">
    <source>
        <dbReference type="EMBL" id="OAV98384.1"/>
    </source>
</evidence>
<evidence type="ECO:0000256" key="4">
    <source>
        <dbReference type="ARBA" id="ARBA00023204"/>
    </source>
</evidence>
<dbReference type="CDD" id="cd10027">
    <property type="entry name" value="UDG-F1-like"/>
    <property type="match status" value="1"/>
</dbReference>
<feature type="compositionally biased region" description="Polar residues" evidence="6">
    <location>
        <begin position="295"/>
        <end position="313"/>
    </location>
</feature>
<evidence type="ECO:0000256" key="5">
    <source>
        <dbReference type="PROSITE-ProRule" id="PRU10072"/>
    </source>
</evidence>
<evidence type="ECO:0000256" key="3">
    <source>
        <dbReference type="ARBA" id="ARBA00022801"/>
    </source>
</evidence>
<comment type="similarity">
    <text evidence="1">Belongs to the uracil-DNA glycosylase (UDG) superfamily. UNG family.</text>
</comment>
<evidence type="ECO:0000313" key="9">
    <source>
        <dbReference type="EnsemblFungi" id="PTTG_09075-t43_1-p1"/>
    </source>
</evidence>
<dbReference type="OrthoDB" id="10031947at2759"/>
<feature type="region of interest" description="Disordered" evidence="6">
    <location>
        <begin position="20"/>
        <end position="60"/>
    </location>
</feature>
<dbReference type="AlphaFoldDB" id="A0A0C4F7E4"/>
<dbReference type="NCBIfam" id="NF003592">
    <property type="entry name" value="PRK05254.1-5"/>
    <property type="match status" value="1"/>
</dbReference>
<dbReference type="InterPro" id="IPR005122">
    <property type="entry name" value="Uracil-DNA_glycosylase-like"/>
</dbReference>
<dbReference type="EnsemblFungi" id="PTTG_09075-t43_1">
    <property type="protein sequence ID" value="PTTG_09075-t43_1-p1"/>
    <property type="gene ID" value="PTTG_09075"/>
</dbReference>
<evidence type="ECO:0000259" key="7">
    <source>
        <dbReference type="SMART" id="SM00986"/>
    </source>
</evidence>
<reference evidence="9 10" key="3">
    <citation type="journal article" date="2017" name="G3 (Bethesda)">
        <title>Comparative analysis highlights variable genome content of wheat rusts and divergence of the mating loci.</title>
        <authorList>
            <person name="Cuomo C.A."/>
            <person name="Bakkeren G."/>
            <person name="Khalil H.B."/>
            <person name="Panwar V."/>
            <person name="Joly D."/>
            <person name="Linning R."/>
            <person name="Sakthikumar S."/>
            <person name="Song X."/>
            <person name="Adiconis X."/>
            <person name="Fan L."/>
            <person name="Goldberg J.M."/>
            <person name="Levin J.Z."/>
            <person name="Young S."/>
            <person name="Zeng Q."/>
            <person name="Anikster Y."/>
            <person name="Bruce M."/>
            <person name="Wang M."/>
            <person name="Yin C."/>
            <person name="McCallum B."/>
            <person name="Szabo L.J."/>
            <person name="Hulbert S."/>
            <person name="Chen X."/>
            <person name="Fellers J.P."/>
        </authorList>
    </citation>
    <scope>NUCLEOTIDE SEQUENCE</scope>
    <source>
        <strain evidence="9">isolate 1-1 / race 1 (BBBD)</strain>
        <strain evidence="10">Isolate 1-1 / race 1 (BBBD)</strain>
    </source>
</reference>
<keyword evidence="3" id="KW-0378">Hydrolase</keyword>
<dbReference type="SMART" id="SM00987">
    <property type="entry name" value="UreE_C"/>
    <property type="match status" value="1"/>
</dbReference>
<feature type="compositionally biased region" description="Basic and acidic residues" evidence="6">
    <location>
        <begin position="284"/>
        <end position="294"/>
    </location>
</feature>
<feature type="compositionally biased region" description="Low complexity" evidence="6">
    <location>
        <begin position="29"/>
        <end position="53"/>
    </location>
</feature>
<protein>
    <submittedName>
        <fullName evidence="9">UDG domain-containing protein</fullName>
    </submittedName>
</protein>
<keyword evidence="2" id="KW-0227">DNA damage</keyword>
<feature type="domain" description="Uracil-DNA glycosylase-like" evidence="7">
    <location>
        <begin position="157"/>
        <end position="469"/>
    </location>
</feature>
<dbReference type="SMART" id="SM00986">
    <property type="entry name" value="UDG"/>
    <property type="match status" value="1"/>
</dbReference>
<feature type="region of interest" description="Disordered" evidence="6">
    <location>
        <begin position="280"/>
        <end position="408"/>
    </location>
</feature>
<dbReference type="PANTHER" id="PTHR11264:SF0">
    <property type="entry name" value="URACIL-DNA GLYCOSYLASE"/>
    <property type="match status" value="1"/>
</dbReference>
<dbReference type="SUPFAM" id="SSF52141">
    <property type="entry name" value="Uracil-DNA glycosylase-like"/>
    <property type="match status" value="2"/>
</dbReference>
<dbReference type="GO" id="GO:0097510">
    <property type="term" value="P:base-excision repair, AP site formation via deaminated base removal"/>
    <property type="evidence" value="ECO:0007669"/>
    <property type="project" value="TreeGrafter"/>
</dbReference>
<feature type="compositionally biased region" description="Polar residues" evidence="6">
    <location>
        <begin position="321"/>
        <end position="331"/>
    </location>
</feature>
<dbReference type="GO" id="GO:0005739">
    <property type="term" value="C:mitochondrion"/>
    <property type="evidence" value="ECO:0007669"/>
    <property type="project" value="TreeGrafter"/>
</dbReference>
<dbReference type="InterPro" id="IPR018085">
    <property type="entry name" value="Ura-DNA_Glyclase_AS"/>
</dbReference>
<feature type="compositionally biased region" description="Basic and acidic residues" evidence="6">
    <location>
        <begin position="341"/>
        <end position="368"/>
    </location>
</feature>